<evidence type="ECO:0000256" key="1">
    <source>
        <dbReference type="SAM" id="MobiDB-lite"/>
    </source>
</evidence>
<dbReference type="OrthoDB" id="244061at2759"/>
<name>A0A0C9TXX2_SPHS4</name>
<sequence length="352" mass="40259">MEQCPSKFSFTRDETLDRLQEVWPKLGQYITDIGDEHDAFEKELAEEKSTNYRFQEEIDNLLDKITVMETQITSLQTSQQSNKNSSFRNHILTYDKQPNHWLLHMWKVLKDWHTNLMSIPNAIRDDSKGHFLEEDIDVAAWISKISAEIPHSAFMNQIKVVFGSCLNFETVFSGFKMDSLTLNHQSTQWIMHCSTPIRVGSQIQKGLKNDSQCTATVKLPMGADFLMLLLKHCSLSKEQIYTQIIPYMERYEEKQPYSATGMECAAYMQLNHHTPAPNKGKRPLTGSLQSRINAHAQQPTKTVHEPALPYEEGPPLGVPDVEMSTPVITGARGTLHDESTMNVDHELDDLYD</sequence>
<evidence type="ECO:0000313" key="2">
    <source>
        <dbReference type="EMBL" id="KIJ35323.1"/>
    </source>
</evidence>
<gene>
    <name evidence="2" type="ORF">M422DRAFT_262488</name>
</gene>
<dbReference type="Proteomes" id="UP000054279">
    <property type="component" value="Unassembled WGS sequence"/>
</dbReference>
<organism evidence="2 3">
    <name type="scientific">Sphaerobolus stellatus (strain SS14)</name>
    <dbReference type="NCBI Taxonomy" id="990650"/>
    <lineage>
        <taxon>Eukaryota</taxon>
        <taxon>Fungi</taxon>
        <taxon>Dikarya</taxon>
        <taxon>Basidiomycota</taxon>
        <taxon>Agaricomycotina</taxon>
        <taxon>Agaricomycetes</taxon>
        <taxon>Phallomycetidae</taxon>
        <taxon>Geastrales</taxon>
        <taxon>Sphaerobolaceae</taxon>
        <taxon>Sphaerobolus</taxon>
    </lineage>
</organism>
<evidence type="ECO:0000313" key="3">
    <source>
        <dbReference type="Proteomes" id="UP000054279"/>
    </source>
</evidence>
<dbReference type="AlphaFoldDB" id="A0A0C9TXX2"/>
<proteinExistence type="predicted"/>
<dbReference type="HOGENOM" id="CLU_037356_0_0_1"/>
<feature type="region of interest" description="Disordered" evidence="1">
    <location>
        <begin position="294"/>
        <end position="313"/>
    </location>
</feature>
<dbReference type="EMBL" id="KN837190">
    <property type="protein sequence ID" value="KIJ35323.1"/>
    <property type="molecule type" value="Genomic_DNA"/>
</dbReference>
<keyword evidence="3" id="KW-1185">Reference proteome</keyword>
<protein>
    <submittedName>
        <fullName evidence="2">Uncharacterized protein</fullName>
    </submittedName>
</protein>
<accession>A0A0C9TXX2</accession>
<reference evidence="2 3" key="1">
    <citation type="submission" date="2014-06" db="EMBL/GenBank/DDBJ databases">
        <title>Evolutionary Origins and Diversification of the Mycorrhizal Mutualists.</title>
        <authorList>
            <consortium name="DOE Joint Genome Institute"/>
            <consortium name="Mycorrhizal Genomics Consortium"/>
            <person name="Kohler A."/>
            <person name="Kuo A."/>
            <person name="Nagy L.G."/>
            <person name="Floudas D."/>
            <person name="Copeland A."/>
            <person name="Barry K.W."/>
            <person name="Cichocki N."/>
            <person name="Veneault-Fourrey C."/>
            <person name="LaButti K."/>
            <person name="Lindquist E.A."/>
            <person name="Lipzen A."/>
            <person name="Lundell T."/>
            <person name="Morin E."/>
            <person name="Murat C."/>
            <person name="Riley R."/>
            <person name="Ohm R."/>
            <person name="Sun H."/>
            <person name="Tunlid A."/>
            <person name="Henrissat B."/>
            <person name="Grigoriev I.V."/>
            <person name="Hibbett D.S."/>
            <person name="Martin F."/>
        </authorList>
    </citation>
    <scope>NUCLEOTIDE SEQUENCE [LARGE SCALE GENOMIC DNA]</scope>
    <source>
        <strain evidence="2 3">SS14</strain>
    </source>
</reference>